<accession>A0A015U1B4</accession>
<dbReference type="PANTHER" id="PTHR13696">
    <property type="entry name" value="P-LOOP CONTAINING NUCLEOSIDE TRIPHOSPHATE HYDROLASE"/>
    <property type="match status" value="1"/>
</dbReference>
<dbReference type="Gene3D" id="3.40.50.300">
    <property type="entry name" value="P-loop containing nucleotide triphosphate hydrolases"/>
    <property type="match status" value="1"/>
</dbReference>
<evidence type="ECO:0000313" key="2">
    <source>
        <dbReference type="EMBL" id="EXY76961.1"/>
    </source>
</evidence>
<dbReference type="AlphaFoldDB" id="A0A015U1B4"/>
<comment type="caution">
    <text evidence="2">The sequence shown here is derived from an EMBL/GenBank/DDBJ whole genome shotgun (WGS) entry which is preliminary data.</text>
</comment>
<gene>
    <name evidence="3" type="ORF">M124_4051</name>
    <name evidence="2" type="ORF">M124_4142</name>
</gene>
<reference evidence="2 4" key="1">
    <citation type="submission" date="2014-02" db="EMBL/GenBank/DDBJ databases">
        <authorList>
            <person name="Sears C."/>
            <person name="Carroll K."/>
            <person name="Sack B.R."/>
            <person name="Qadri F."/>
            <person name="Myers L.L."/>
            <person name="Chung G.-T."/>
            <person name="Escheverria P."/>
            <person name="Fraser C.M."/>
            <person name="Sadzewicz L."/>
            <person name="Shefchek K.A."/>
            <person name="Tallon L."/>
            <person name="Das S.P."/>
            <person name="Daugherty S."/>
            <person name="Mongodin E.F."/>
        </authorList>
    </citation>
    <scope>NUCLEOTIDE SEQUENCE [LARGE SCALE GENOMIC DNA]</scope>
    <source>
        <strain evidence="2">3988T</strain>
        <strain evidence="4">3988T(B)14</strain>
    </source>
</reference>
<feature type="domain" description="CobQ/CobB/MinD/ParA nucleotide binding" evidence="1">
    <location>
        <begin position="3"/>
        <end position="177"/>
    </location>
</feature>
<dbReference type="GeneID" id="86894144"/>
<sequence length="207" mass="23397">MIILFGNQKGGCGKTTNCIQFANYLVEKGKEVLVLDLDFQRSLSDRRKEDIATYDNEPKYEVIQTDISNVAKIISDFTKVEQGNLLIDLPGKIDDDALGTILKAADIIICPFKYDKFTMDSTGFFIQVLQYLNVKAKIFFLPNNMRTAVRYETKEQVVDILKQVGFVTDEIPASVAMERINTLAISNECIDKVKNAYDYIIQEGAIK</sequence>
<name>A0A015U1B4_BACFG</name>
<dbReference type="InterPro" id="IPR050678">
    <property type="entry name" value="DNA_Partitioning_ATPase"/>
</dbReference>
<proteinExistence type="predicted"/>
<organism evidence="2 4">
    <name type="scientific">Bacteroides fragilis str. 3988T(B)14</name>
    <dbReference type="NCBI Taxonomy" id="1339315"/>
    <lineage>
        <taxon>Bacteria</taxon>
        <taxon>Pseudomonadati</taxon>
        <taxon>Bacteroidota</taxon>
        <taxon>Bacteroidia</taxon>
        <taxon>Bacteroidales</taxon>
        <taxon>Bacteroidaceae</taxon>
        <taxon>Bacteroides</taxon>
    </lineage>
</organism>
<dbReference type="PATRIC" id="fig|1339315.3.peg.140"/>
<evidence type="ECO:0000313" key="4">
    <source>
        <dbReference type="Proteomes" id="UP000020529"/>
    </source>
</evidence>
<dbReference type="PANTHER" id="PTHR13696:SF52">
    <property type="entry name" value="PARA FAMILY PROTEIN CT_582"/>
    <property type="match status" value="1"/>
</dbReference>
<evidence type="ECO:0000259" key="1">
    <source>
        <dbReference type="Pfam" id="PF01656"/>
    </source>
</evidence>
<evidence type="ECO:0000313" key="3">
    <source>
        <dbReference type="EMBL" id="EXY77050.1"/>
    </source>
</evidence>
<dbReference type="Pfam" id="PF01656">
    <property type="entry name" value="CbiA"/>
    <property type="match status" value="1"/>
</dbReference>
<dbReference type="RefSeq" id="WP_004295355.1">
    <property type="nucleotide sequence ID" value="NZ_JGCY01000023.1"/>
</dbReference>
<dbReference type="InterPro" id="IPR002586">
    <property type="entry name" value="CobQ/CobB/MinD/ParA_Nub-bd_dom"/>
</dbReference>
<dbReference type="EMBL" id="JGCY01000023">
    <property type="protein sequence ID" value="EXY77050.1"/>
    <property type="molecule type" value="Genomic_DNA"/>
</dbReference>
<dbReference type="EMBL" id="JGCY01000053">
    <property type="protein sequence ID" value="EXY76961.1"/>
    <property type="molecule type" value="Genomic_DNA"/>
</dbReference>
<dbReference type="CDD" id="cd02042">
    <property type="entry name" value="ParAB_family"/>
    <property type="match status" value="1"/>
</dbReference>
<dbReference type="SUPFAM" id="SSF52540">
    <property type="entry name" value="P-loop containing nucleoside triphosphate hydrolases"/>
    <property type="match status" value="1"/>
</dbReference>
<protein>
    <submittedName>
        <fullName evidence="2">CobQ/CobB/MinD/ParA nucleotide binding domain protein</fullName>
    </submittedName>
</protein>
<dbReference type="Proteomes" id="UP000020529">
    <property type="component" value="Unassembled WGS sequence"/>
</dbReference>
<dbReference type="InterPro" id="IPR027417">
    <property type="entry name" value="P-loop_NTPase"/>
</dbReference>